<proteinExistence type="predicted"/>
<dbReference type="PIRSF" id="PIRSF032131">
    <property type="entry name" value="UCP032131"/>
    <property type="match status" value="1"/>
</dbReference>
<sequence length="149" mass="15912">MIKYRLGCADGHEFESWFRSIADYDKQSRSGAVTCPLCASTEISKLPMAPAVVSARGNKGAPAPEQLPAVAAPSAPPAAMATALRAFKKAVMENSEDVGGRFAEEARKIHFGEAEERNIRGSTTAEEAQSLHQDGVPFGILPELPEDLN</sequence>
<evidence type="ECO:0000313" key="2">
    <source>
        <dbReference type="EMBL" id="ADJ24986.1"/>
    </source>
</evidence>
<feature type="compositionally biased region" description="Polar residues" evidence="1">
    <location>
        <begin position="120"/>
        <end position="132"/>
    </location>
</feature>
<gene>
    <name evidence="2" type="ordered locus">Hden_3191</name>
</gene>
<evidence type="ECO:0000256" key="1">
    <source>
        <dbReference type="SAM" id="MobiDB-lite"/>
    </source>
</evidence>
<dbReference type="InterPro" id="IPR009562">
    <property type="entry name" value="DUF1178"/>
</dbReference>
<organism evidence="2 3">
    <name type="scientific">Hyphomicrobium denitrificans (strain ATCC 51888 / DSM 1869 / NCIMB 11706 / TK 0415)</name>
    <dbReference type="NCBI Taxonomy" id="582899"/>
    <lineage>
        <taxon>Bacteria</taxon>
        <taxon>Pseudomonadati</taxon>
        <taxon>Pseudomonadota</taxon>
        <taxon>Alphaproteobacteria</taxon>
        <taxon>Hyphomicrobiales</taxon>
        <taxon>Hyphomicrobiaceae</taxon>
        <taxon>Hyphomicrobium</taxon>
    </lineage>
</organism>
<dbReference type="RefSeq" id="WP_013217145.1">
    <property type="nucleotide sequence ID" value="NC_014313.1"/>
</dbReference>
<dbReference type="STRING" id="582899.Hden_3191"/>
<dbReference type="Proteomes" id="UP000002033">
    <property type="component" value="Chromosome"/>
</dbReference>
<reference evidence="3" key="1">
    <citation type="journal article" date="2011" name="J. Bacteriol.">
        <title>Genome sequences of eight morphologically diverse alphaproteobacteria.</title>
        <authorList>
            <consortium name="US DOE Joint Genome Institute"/>
            <person name="Brown P.J."/>
            <person name="Kysela D.T."/>
            <person name="Buechlein A."/>
            <person name="Hemmerich C."/>
            <person name="Brun Y.V."/>
        </authorList>
    </citation>
    <scope>NUCLEOTIDE SEQUENCE [LARGE SCALE GENOMIC DNA]</scope>
    <source>
        <strain evidence="3">ATCC 51888 / DSM 1869 / NCIB 11706 / TK 0415</strain>
    </source>
</reference>
<dbReference type="OrthoDB" id="9799894at2"/>
<protein>
    <submittedName>
        <fullName evidence="2">Uncharacterized protein</fullName>
    </submittedName>
</protein>
<name>D8JWM8_HYPDA</name>
<dbReference type="EMBL" id="CP002083">
    <property type="protein sequence ID" value="ADJ24986.1"/>
    <property type="molecule type" value="Genomic_DNA"/>
</dbReference>
<evidence type="ECO:0000313" key="3">
    <source>
        <dbReference type="Proteomes" id="UP000002033"/>
    </source>
</evidence>
<keyword evidence="3" id="KW-1185">Reference proteome</keyword>
<dbReference type="Pfam" id="PF06676">
    <property type="entry name" value="DUF1178"/>
    <property type="match status" value="1"/>
</dbReference>
<feature type="region of interest" description="Disordered" evidence="1">
    <location>
        <begin position="113"/>
        <end position="149"/>
    </location>
</feature>
<dbReference type="eggNOG" id="COG5319">
    <property type="taxonomic scope" value="Bacteria"/>
</dbReference>
<dbReference type="KEGG" id="hdn:Hden_3191"/>
<dbReference type="HOGENOM" id="CLU_112041_1_0_5"/>
<accession>D8JWM8</accession>
<feature type="region of interest" description="Disordered" evidence="1">
    <location>
        <begin position="55"/>
        <end position="74"/>
    </location>
</feature>
<dbReference type="AlphaFoldDB" id="D8JWM8"/>